<dbReference type="EMBL" id="BSDO01000016">
    <property type="protein sequence ID" value="GLI25432.1"/>
    <property type="molecule type" value="Genomic_DNA"/>
</dbReference>
<evidence type="ECO:0000313" key="4">
    <source>
        <dbReference type="Proteomes" id="UP001144397"/>
    </source>
</evidence>
<dbReference type="EMBL" id="JAVDPY010000011">
    <property type="protein sequence ID" value="MDR6336351.1"/>
    <property type="molecule type" value="Genomic_DNA"/>
</dbReference>
<reference evidence="2" key="1">
    <citation type="submission" date="2022-12" db="EMBL/GenBank/DDBJ databases">
        <title>Reference genome sequencing for broad-spectrum identification of bacterial and archaeal isolates by mass spectrometry.</title>
        <authorList>
            <person name="Sekiguchi Y."/>
            <person name="Tourlousse D.M."/>
        </authorList>
    </citation>
    <scope>NUCLEOTIDE SEQUENCE</scope>
    <source>
        <strain evidence="2">301</strain>
    </source>
</reference>
<accession>A0A9W6CUB3</accession>
<dbReference type="Proteomes" id="UP001245370">
    <property type="component" value="Unassembled WGS sequence"/>
</dbReference>
<evidence type="ECO:0000313" key="2">
    <source>
        <dbReference type="EMBL" id="GLI25432.1"/>
    </source>
</evidence>
<dbReference type="AlphaFoldDB" id="A0A9W6CUB3"/>
<evidence type="ECO:0000313" key="5">
    <source>
        <dbReference type="Proteomes" id="UP001245370"/>
    </source>
</evidence>
<organism evidence="2 4">
    <name type="scientific">Xanthobacter flavus</name>
    <dbReference type="NCBI Taxonomy" id="281"/>
    <lineage>
        <taxon>Bacteria</taxon>
        <taxon>Pseudomonadati</taxon>
        <taxon>Pseudomonadota</taxon>
        <taxon>Alphaproteobacteria</taxon>
        <taxon>Hyphomicrobiales</taxon>
        <taxon>Xanthobacteraceae</taxon>
        <taxon>Xanthobacter</taxon>
    </lineage>
</organism>
<evidence type="ECO:0000313" key="3">
    <source>
        <dbReference type="EMBL" id="MDR6336351.1"/>
    </source>
</evidence>
<feature type="region of interest" description="Disordered" evidence="1">
    <location>
        <begin position="30"/>
        <end position="71"/>
    </location>
</feature>
<comment type="caution">
    <text evidence="2">The sequence shown here is derived from an EMBL/GenBank/DDBJ whole genome shotgun (WGS) entry which is preliminary data.</text>
</comment>
<evidence type="ECO:0000256" key="1">
    <source>
        <dbReference type="SAM" id="MobiDB-lite"/>
    </source>
</evidence>
<gene>
    <name evidence="3" type="ORF">GGQ86_004850</name>
    <name evidence="2" type="ORF">XFLAVUS301_51060</name>
</gene>
<feature type="compositionally biased region" description="Basic and acidic residues" evidence="1">
    <location>
        <begin position="30"/>
        <end position="44"/>
    </location>
</feature>
<proteinExistence type="predicted"/>
<sequence length="71" mass="7844">MNIRSIFAVGMLLVASVVPALADYYSPRMPKKEQARHEFRDVQRNAHPSGPMPQATTQKSVGSAVGAREYK</sequence>
<keyword evidence="5" id="KW-1185">Reference proteome</keyword>
<reference evidence="3 5" key="2">
    <citation type="submission" date="2023-07" db="EMBL/GenBank/DDBJ databases">
        <title>Genomic Encyclopedia of Type Strains, Phase IV (KMG-IV): sequencing the most valuable type-strain genomes for metagenomic binning, comparative biology and taxonomic classification.</title>
        <authorList>
            <person name="Goeker M."/>
        </authorList>
    </citation>
    <scope>NUCLEOTIDE SEQUENCE [LARGE SCALE GENOMIC DNA]</scope>
    <source>
        <strain evidence="3 5">DSM 338</strain>
    </source>
</reference>
<protein>
    <submittedName>
        <fullName evidence="2">Uncharacterized protein</fullName>
    </submittedName>
</protein>
<dbReference type="Proteomes" id="UP001144397">
    <property type="component" value="Unassembled WGS sequence"/>
</dbReference>
<name>A0A9W6CUB3_XANFL</name>